<name>A0A6B8RLF6_9BACL</name>
<proteinExistence type="predicted"/>
<feature type="transmembrane region" description="Helical" evidence="1">
    <location>
        <begin position="148"/>
        <end position="168"/>
    </location>
</feature>
<evidence type="ECO:0000313" key="2">
    <source>
        <dbReference type="EMBL" id="QGQ96462.1"/>
    </source>
</evidence>
<dbReference type="AlphaFoldDB" id="A0A6B8RLF6"/>
<evidence type="ECO:0000256" key="1">
    <source>
        <dbReference type="SAM" id="Phobius"/>
    </source>
</evidence>
<feature type="transmembrane region" description="Helical" evidence="1">
    <location>
        <begin position="55"/>
        <end position="77"/>
    </location>
</feature>
<protein>
    <submittedName>
        <fullName evidence="2">Uncharacterized protein</fullName>
    </submittedName>
</protein>
<dbReference type="KEGG" id="ppsc:EHS13_17010"/>
<dbReference type="EMBL" id="CP034235">
    <property type="protein sequence ID" value="QGQ96462.1"/>
    <property type="molecule type" value="Genomic_DNA"/>
</dbReference>
<sequence length="200" mass="23594">MFQKIENLNNQMHQLETNNWLHHDLFTYQWWIIVLVNTIFLCLLFIFIDRKRIFQIALAFMVCYYIVCVSDDLGQYYGLWSYPHQFVPFISELDAVEFAVIPATFTILYQTFDSWQKYLIGGILISIACAFIGLPIFVYLGITKLSNWNYFYSLLVLTATFILLKIIVDSISSAYRKLKQQDYSNPKPTFNPFLSKKKAR</sequence>
<feature type="transmembrane region" description="Helical" evidence="1">
    <location>
        <begin position="28"/>
        <end position="48"/>
    </location>
</feature>
<keyword evidence="1" id="KW-0812">Transmembrane</keyword>
<accession>A0A6B8RLF6</accession>
<dbReference type="RefSeq" id="WP_155701503.1">
    <property type="nucleotide sequence ID" value="NZ_CP034235.1"/>
</dbReference>
<gene>
    <name evidence="2" type="ORF">EHS13_17010</name>
</gene>
<dbReference type="Proteomes" id="UP000426246">
    <property type="component" value="Chromosome"/>
</dbReference>
<reference evidence="3" key="1">
    <citation type="submission" date="2018-11" db="EMBL/GenBank/DDBJ databases">
        <title>Complete genome sequence of Paenibacillus sp. ML311-T8.</title>
        <authorList>
            <person name="Nam Y.-D."/>
            <person name="Kang J."/>
            <person name="Chung W.-H."/>
            <person name="Park Y.S."/>
        </authorList>
    </citation>
    <scope>NUCLEOTIDE SEQUENCE [LARGE SCALE GENOMIC DNA]</scope>
    <source>
        <strain evidence="3">ML311-T8</strain>
    </source>
</reference>
<feature type="transmembrane region" description="Helical" evidence="1">
    <location>
        <begin position="89"/>
        <end position="109"/>
    </location>
</feature>
<dbReference type="InterPro" id="IPR048147">
    <property type="entry name" value="CBO0543-like"/>
</dbReference>
<keyword evidence="1" id="KW-0472">Membrane</keyword>
<evidence type="ECO:0000313" key="3">
    <source>
        <dbReference type="Proteomes" id="UP000426246"/>
    </source>
</evidence>
<keyword evidence="1" id="KW-1133">Transmembrane helix</keyword>
<feature type="transmembrane region" description="Helical" evidence="1">
    <location>
        <begin position="118"/>
        <end position="142"/>
    </location>
</feature>
<dbReference type="NCBIfam" id="NF041644">
    <property type="entry name" value="CBO0543_fam"/>
    <property type="match status" value="1"/>
</dbReference>
<organism evidence="2 3">
    <name type="scientific">Paenibacillus psychroresistens</name>
    <dbReference type="NCBI Taxonomy" id="1778678"/>
    <lineage>
        <taxon>Bacteria</taxon>
        <taxon>Bacillati</taxon>
        <taxon>Bacillota</taxon>
        <taxon>Bacilli</taxon>
        <taxon>Bacillales</taxon>
        <taxon>Paenibacillaceae</taxon>
        <taxon>Paenibacillus</taxon>
    </lineage>
</organism>
<dbReference type="OrthoDB" id="1679483at2"/>
<keyword evidence="3" id="KW-1185">Reference proteome</keyword>